<proteinExistence type="predicted"/>
<name>A0ABQ6QF05_9GAMM</name>
<dbReference type="Proteomes" id="UP001306668">
    <property type="component" value="Unassembled WGS sequence"/>
</dbReference>
<protein>
    <recommendedName>
        <fullName evidence="2">RepB-like DNA primase domain-containing protein</fullName>
    </recommendedName>
</protein>
<evidence type="ECO:0000256" key="1">
    <source>
        <dbReference type="SAM" id="MobiDB-lite"/>
    </source>
</evidence>
<accession>A0ABQ6QF05</accession>
<feature type="region of interest" description="Disordered" evidence="1">
    <location>
        <begin position="262"/>
        <end position="292"/>
    </location>
</feature>
<dbReference type="InterPro" id="IPR039459">
    <property type="entry name" value="RepB-like_DNA_primase_dom"/>
</dbReference>
<dbReference type="Gene3D" id="1.10.1240.50">
    <property type="match status" value="1"/>
</dbReference>
<reference evidence="4" key="1">
    <citation type="submission" date="2023-07" db="EMBL/GenBank/DDBJ databases">
        <title>Genome sequence of Stenotrophomonas sp. Alg010 isolated from Sargassum waste.</title>
        <authorList>
            <person name="Mohapatra"/>
            <person name="B.R."/>
        </authorList>
    </citation>
    <scope>NUCLEOTIDE SEQUENCE [LARGE SCALE GENOMIC DNA]</scope>
    <source>
        <strain evidence="4">Alg010</strain>
    </source>
</reference>
<feature type="domain" description="RepB-like DNA primase" evidence="2">
    <location>
        <begin position="48"/>
        <end position="193"/>
    </location>
</feature>
<gene>
    <name evidence="3" type="ORF">STENOSP10_30030</name>
</gene>
<evidence type="ECO:0000259" key="2">
    <source>
        <dbReference type="Pfam" id="PF16793"/>
    </source>
</evidence>
<dbReference type="Gene3D" id="3.30.70.1790">
    <property type="entry name" value="RepB DNA-primase, N-terminal domain"/>
    <property type="match status" value="1"/>
</dbReference>
<dbReference type="Gene3D" id="3.30.1490.240">
    <property type="entry name" value="RepB DNA-primase, N-terminal domain"/>
    <property type="match status" value="1"/>
</dbReference>
<comment type="caution">
    <text evidence="3">The sequence shown here is derived from an EMBL/GenBank/DDBJ whole genome shotgun (WGS) entry which is preliminary data.</text>
</comment>
<dbReference type="RefSeq" id="WP_338167974.1">
    <property type="nucleotide sequence ID" value="NZ_BTRJ01000034.1"/>
</dbReference>
<evidence type="ECO:0000313" key="3">
    <source>
        <dbReference type="EMBL" id="GMR28782.1"/>
    </source>
</evidence>
<dbReference type="Pfam" id="PF16793">
    <property type="entry name" value="RepB_primase"/>
    <property type="match status" value="1"/>
</dbReference>
<feature type="compositionally biased region" description="Basic and acidic residues" evidence="1">
    <location>
        <begin position="262"/>
        <end position="286"/>
    </location>
</feature>
<sequence>MKRPNPSDFAVSQHLAALAHERYEVGITLPPKPGQDDDRMMIRRWSAQEIERSMGFLKAQNARGSHIYIRPEGEHAYTFVDDLSLARIAEMKAAGFPPALVLESSPNNYQAWVAHGATLEKDVSTAVAKALAERFGGDPSSADWRHFGRLAGFTNRKPKHQQQDGRYPFVKVIESEGRIAPGSAALIAQVTGELTRQRALDAERRASYRPAPAPADRSLKSIDDFRNCGSYGGDQHRVDLAYATYALKKGVPIAEVESALRSRDLSHKGSTHRQSDYVERTIEKAQGRGPSR</sequence>
<evidence type="ECO:0000313" key="4">
    <source>
        <dbReference type="Proteomes" id="UP001306668"/>
    </source>
</evidence>
<dbReference type="EMBL" id="BTRJ01000034">
    <property type="protein sequence ID" value="GMR28782.1"/>
    <property type="molecule type" value="Genomic_DNA"/>
</dbReference>
<organism evidence="3 4">
    <name type="scientific">Stenotrophomonas sepilia</name>
    <dbReference type="NCBI Taxonomy" id="2860290"/>
    <lineage>
        <taxon>Bacteria</taxon>
        <taxon>Pseudomonadati</taxon>
        <taxon>Pseudomonadota</taxon>
        <taxon>Gammaproteobacteria</taxon>
        <taxon>Lysobacterales</taxon>
        <taxon>Lysobacteraceae</taxon>
        <taxon>Stenotrophomonas</taxon>
        <taxon>Stenotrophomonas maltophilia group</taxon>
    </lineage>
</organism>
<keyword evidence="4" id="KW-1185">Reference proteome</keyword>